<gene>
    <name evidence="1" type="ordered locus">Halhy_3641</name>
</gene>
<dbReference type="EMBL" id="CP002691">
    <property type="protein sequence ID" value="AEE51493.1"/>
    <property type="molecule type" value="Genomic_DNA"/>
</dbReference>
<reference key="2">
    <citation type="submission" date="2011-04" db="EMBL/GenBank/DDBJ databases">
        <title>Complete sequence of chromosome of Haliscomenobacter hydrossis DSM 1100.</title>
        <authorList>
            <consortium name="US DOE Joint Genome Institute (JGI-PGF)"/>
            <person name="Lucas S."/>
            <person name="Han J."/>
            <person name="Lapidus A."/>
            <person name="Bruce D."/>
            <person name="Goodwin L."/>
            <person name="Pitluck S."/>
            <person name="Peters L."/>
            <person name="Kyrpides N."/>
            <person name="Mavromatis K."/>
            <person name="Ivanova N."/>
            <person name="Ovchinnikova G."/>
            <person name="Pagani I."/>
            <person name="Daligault H."/>
            <person name="Detter J.C."/>
            <person name="Han C."/>
            <person name="Land M."/>
            <person name="Hauser L."/>
            <person name="Markowitz V."/>
            <person name="Cheng J.-F."/>
            <person name="Hugenholtz P."/>
            <person name="Woyke T."/>
            <person name="Wu D."/>
            <person name="Verbarg S."/>
            <person name="Frueling A."/>
            <person name="Brambilla E."/>
            <person name="Klenk H.-P."/>
            <person name="Eisen J.A."/>
        </authorList>
    </citation>
    <scope>NUCLEOTIDE SEQUENCE</scope>
    <source>
        <strain>DSM 1100</strain>
    </source>
</reference>
<dbReference type="KEGG" id="hhy:Halhy_3641"/>
<dbReference type="HOGENOM" id="CLU_2167424_0_0_10"/>
<evidence type="ECO:0000313" key="1">
    <source>
        <dbReference type="EMBL" id="AEE51493.1"/>
    </source>
</evidence>
<accession>F4KYV1</accession>
<organism evidence="1 2">
    <name type="scientific">Haliscomenobacter hydrossis (strain ATCC 27775 / DSM 1100 / LMG 10767 / O)</name>
    <dbReference type="NCBI Taxonomy" id="760192"/>
    <lineage>
        <taxon>Bacteria</taxon>
        <taxon>Pseudomonadati</taxon>
        <taxon>Bacteroidota</taxon>
        <taxon>Saprospiria</taxon>
        <taxon>Saprospirales</taxon>
        <taxon>Haliscomenobacteraceae</taxon>
        <taxon>Haliscomenobacter</taxon>
    </lineage>
</organism>
<sequence>MFLSERLQDQPMELEWSVKKTSKLISGISGANVFPNPTSDQVTFEINLDHFQPIEVVLMDVNGHTISMKQEGYKGINRIQFSALNTFGVGLISYRIQLKEQQLSGTFIKF</sequence>
<dbReference type="STRING" id="760192.Halhy_3641"/>
<proteinExistence type="predicted"/>
<protein>
    <recommendedName>
        <fullName evidence="3">Secretion system C-terminal sorting domain-containing protein</fullName>
    </recommendedName>
</protein>
<name>F4KYV1_HALH1</name>
<evidence type="ECO:0000313" key="2">
    <source>
        <dbReference type="Proteomes" id="UP000008461"/>
    </source>
</evidence>
<evidence type="ECO:0008006" key="3">
    <source>
        <dbReference type="Google" id="ProtNLM"/>
    </source>
</evidence>
<keyword evidence="2" id="KW-1185">Reference proteome</keyword>
<dbReference type="AlphaFoldDB" id="F4KYV1"/>
<dbReference type="Proteomes" id="UP000008461">
    <property type="component" value="Chromosome"/>
</dbReference>
<reference evidence="1 2" key="1">
    <citation type="journal article" date="2011" name="Stand. Genomic Sci.">
        <title>Complete genome sequence of Haliscomenobacter hydrossis type strain (O).</title>
        <authorList>
            <consortium name="US DOE Joint Genome Institute (JGI-PGF)"/>
            <person name="Daligault H."/>
            <person name="Lapidus A."/>
            <person name="Zeytun A."/>
            <person name="Nolan M."/>
            <person name="Lucas S."/>
            <person name="Del Rio T.G."/>
            <person name="Tice H."/>
            <person name="Cheng J.F."/>
            <person name="Tapia R."/>
            <person name="Han C."/>
            <person name="Goodwin L."/>
            <person name="Pitluck S."/>
            <person name="Liolios K."/>
            <person name="Pagani I."/>
            <person name="Ivanova N."/>
            <person name="Huntemann M."/>
            <person name="Mavromatis K."/>
            <person name="Mikhailova N."/>
            <person name="Pati A."/>
            <person name="Chen A."/>
            <person name="Palaniappan K."/>
            <person name="Land M."/>
            <person name="Hauser L."/>
            <person name="Brambilla E.M."/>
            <person name="Rohde M."/>
            <person name="Verbarg S."/>
            <person name="Goker M."/>
            <person name="Bristow J."/>
            <person name="Eisen J.A."/>
            <person name="Markowitz V."/>
            <person name="Hugenholtz P."/>
            <person name="Kyrpides N.C."/>
            <person name="Klenk H.P."/>
            <person name="Woyke T."/>
        </authorList>
    </citation>
    <scope>NUCLEOTIDE SEQUENCE [LARGE SCALE GENOMIC DNA]</scope>
    <source>
        <strain evidence="2">ATCC 27775 / DSM 1100 / LMG 10767 / O</strain>
    </source>
</reference>